<dbReference type="Pfam" id="PF04977">
    <property type="entry name" value="DivIC"/>
    <property type="match status" value="1"/>
</dbReference>
<reference evidence="1" key="2">
    <citation type="submission" date="2020-09" db="EMBL/GenBank/DDBJ databases">
        <authorList>
            <person name="Sun Q."/>
            <person name="Kim S."/>
        </authorList>
    </citation>
    <scope>NUCLEOTIDE SEQUENCE</scope>
    <source>
        <strain evidence="1">KCTC 32422</strain>
    </source>
</reference>
<name>A0A918RG96_9SPHN</name>
<evidence type="ECO:0000313" key="1">
    <source>
        <dbReference type="EMBL" id="GGZ96166.1"/>
    </source>
</evidence>
<evidence type="ECO:0008006" key="3">
    <source>
        <dbReference type="Google" id="ProtNLM"/>
    </source>
</evidence>
<organism evidence="1 2">
    <name type="scientific">Novosphingobium arvoryzae</name>
    <dbReference type="NCBI Taxonomy" id="1256514"/>
    <lineage>
        <taxon>Bacteria</taxon>
        <taxon>Pseudomonadati</taxon>
        <taxon>Pseudomonadota</taxon>
        <taxon>Alphaproteobacteria</taxon>
        <taxon>Sphingomonadales</taxon>
        <taxon>Sphingomonadaceae</taxon>
        <taxon>Novosphingobium</taxon>
    </lineage>
</organism>
<gene>
    <name evidence="1" type="ORF">GCM10011617_15910</name>
</gene>
<comment type="caution">
    <text evidence="1">The sequence shown here is derived from an EMBL/GenBank/DDBJ whole genome shotgun (WGS) entry which is preliminary data.</text>
</comment>
<protein>
    <recommendedName>
        <fullName evidence="3">Septum formation initiator</fullName>
    </recommendedName>
</protein>
<accession>A0A918RG96</accession>
<evidence type="ECO:0000313" key="2">
    <source>
        <dbReference type="Proteomes" id="UP000634139"/>
    </source>
</evidence>
<reference evidence="1" key="1">
    <citation type="journal article" date="2014" name="Int. J. Syst. Evol. Microbiol.">
        <title>Complete genome sequence of Corynebacterium casei LMG S-19264T (=DSM 44701T), isolated from a smear-ripened cheese.</title>
        <authorList>
            <consortium name="US DOE Joint Genome Institute (JGI-PGF)"/>
            <person name="Walter F."/>
            <person name="Albersmeier A."/>
            <person name="Kalinowski J."/>
            <person name="Ruckert C."/>
        </authorList>
    </citation>
    <scope>NUCLEOTIDE SEQUENCE</scope>
    <source>
        <strain evidence="1">KCTC 32422</strain>
    </source>
</reference>
<keyword evidence="2" id="KW-1185">Reference proteome</keyword>
<dbReference type="InterPro" id="IPR007060">
    <property type="entry name" value="FtsL/DivIC"/>
</dbReference>
<dbReference type="AlphaFoldDB" id="A0A918RG96"/>
<dbReference type="Proteomes" id="UP000634139">
    <property type="component" value="Unassembled WGS sequence"/>
</dbReference>
<proteinExistence type="predicted"/>
<dbReference type="EMBL" id="BMZD01000003">
    <property type="protein sequence ID" value="GGZ96166.1"/>
    <property type="molecule type" value="Genomic_DNA"/>
</dbReference>
<sequence>MILKAMRGGNSNPKLVGKSLTQGLALACLLLMGGLAIAGPSGLLAWSENNRLLAERQKELAQLQVERQELRNRVALLDPKQVDPDIAGELLRSNLNVVHPDEVVMLLD</sequence>